<organism evidence="2">
    <name type="scientific">Trypanosoma vivax (strain Y486)</name>
    <dbReference type="NCBI Taxonomy" id="1055687"/>
    <lineage>
        <taxon>Eukaryota</taxon>
        <taxon>Discoba</taxon>
        <taxon>Euglenozoa</taxon>
        <taxon>Kinetoplastea</taxon>
        <taxon>Metakinetoplastina</taxon>
        <taxon>Trypanosomatida</taxon>
        <taxon>Trypanosomatidae</taxon>
        <taxon>Trypanosoma</taxon>
        <taxon>Duttonella</taxon>
    </lineage>
</organism>
<proteinExistence type="predicted"/>
<dbReference type="EMBL" id="HE573026">
    <property type="protein sequence ID" value="CCC51566.1"/>
    <property type="molecule type" value="Genomic_DNA"/>
</dbReference>
<feature type="transmembrane region" description="Helical" evidence="1">
    <location>
        <begin position="37"/>
        <end position="62"/>
    </location>
</feature>
<dbReference type="VEuPathDB" id="TriTrypDB:TvY486_1006160"/>
<gene>
    <name evidence="2" type="ORF">TVY486_1006160</name>
</gene>
<accession>G0U6R2</accession>
<keyword evidence="1" id="KW-0812">Transmembrane</keyword>
<dbReference type="AlphaFoldDB" id="G0U6R2"/>
<evidence type="ECO:0000313" key="2">
    <source>
        <dbReference type="EMBL" id="CCC51566.1"/>
    </source>
</evidence>
<keyword evidence="1" id="KW-0472">Membrane</keyword>
<protein>
    <submittedName>
        <fullName evidence="2">Uncharacterized protein</fullName>
    </submittedName>
</protein>
<name>G0U6R2_TRYVY</name>
<reference evidence="2" key="1">
    <citation type="journal article" date="2012" name="Proc. Natl. Acad. Sci. U.S.A.">
        <title>Antigenic diversity is generated by distinct evolutionary mechanisms in African trypanosome species.</title>
        <authorList>
            <person name="Jackson A.P."/>
            <person name="Berry A."/>
            <person name="Aslett M."/>
            <person name="Allison H.C."/>
            <person name="Burton P."/>
            <person name="Vavrova-Anderson J."/>
            <person name="Brown R."/>
            <person name="Browne H."/>
            <person name="Corton N."/>
            <person name="Hauser H."/>
            <person name="Gamble J."/>
            <person name="Gilderthorp R."/>
            <person name="Marcello L."/>
            <person name="McQuillan J."/>
            <person name="Otto T.D."/>
            <person name="Quail M.A."/>
            <person name="Sanders M.J."/>
            <person name="van Tonder A."/>
            <person name="Ginger M.L."/>
            <person name="Field M.C."/>
            <person name="Barry J.D."/>
            <person name="Hertz-Fowler C."/>
            <person name="Berriman M."/>
        </authorList>
    </citation>
    <scope>NUCLEOTIDE SEQUENCE</scope>
    <source>
        <strain evidence="2">Y486</strain>
    </source>
</reference>
<evidence type="ECO:0000256" key="1">
    <source>
        <dbReference type="SAM" id="Phobius"/>
    </source>
</evidence>
<keyword evidence="1" id="KW-1133">Transmembrane helix</keyword>
<sequence length="104" mass="12054">MFRRLVGSGASGAVSTLRVTARRYTNYDHFHYPADTKAVACVLGYFLVLWFIFMRVGSLFTMRSEYKKDLLRVWGRKLGTGYQWSDAWGPQIDTFFRNVPDSVE</sequence>